<reference evidence="1 2" key="1">
    <citation type="submission" date="2018-07" db="EMBL/GenBank/DDBJ databases">
        <title>Genomic Encyclopedia of Type Strains, Phase IV (KMG-IV): sequencing the most valuable type-strain genomes for metagenomic binning, comparative biology and taxonomic classification.</title>
        <authorList>
            <person name="Goeker M."/>
        </authorList>
    </citation>
    <scope>NUCLEOTIDE SEQUENCE [LARGE SCALE GENOMIC DNA]</scope>
    <source>
        <strain evidence="1 2">DSM 44952</strain>
    </source>
</reference>
<accession>A0A370H9M7</accession>
<dbReference type="EMBL" id="QQAZ01000003">
    <property type="protein sequence ID" value="RDI53367.1"/>
    <property type="molecule type" value="Genomic_DNA"/>
</dbReference>
<protein>
    <submittedName>
        <fullName evidence="1">Uncharacterized protein</fullName>
    </submittedName>
</protein>
<dbReference type="AlphaFoldDB" id="A0A370H9M7"/>
<evidence type="ECO:0000313" key="2">
    <source>
        <dbReference type="Proteomes" id="UP000255355"/>
    </source>
</evidence>
<evidence type="ECO:0000313" key="1">
    <source>
        <dbReference type="EMBL" id="RDI53367.1"/>
    </source>
</evidence>
<dbReference type="RefSeq" id="WP_068012437.1">
    <property type="nucleotide sequence ID" value="NZ_QQAZ01000003.1"/>
</dbReference>
<dbReference type="OrthoDB" id="3634898at2"/>
<gene>
    <name evidence="1" type="ORF">DFR68_103757</name>
</gene>
<name>A0A370H9M7_9NOCA</name>
<sequence length="147" mass="16267">MGSSYIDYREGGFWCRDGSAELWLYLLSEEADAVADRPAWLAEAGADWRLQATVGLAGCVGPSLDKYLGTDPERVETVVALSERVSRRLHEWSPAIPMEVVNGWGTGGAGTRYCRNVDTAWMLRFGDAFHRLLRGTIPADPHATTMY</sequence>
<comment type="caution">
    <text evidence="1">The sequence shown here is derived from an EMBL/GenBank/DDBJ whole genome shotgun (WGS) entry which is preliminary data.</text>
</comment>
<keyword evidence="2" id="KW-1185">Reference proteome</keyword>
<proteinExistence type="predicted"/>
<dbReference type="Proteomes" id="UP000255355">
    <property type="component" value="Unassembled WGS sequence"/>
</dbReference>
<organism evidence="1 2">
    <name type="scientific">Nocardia mexicana</name>
    <dbReference type="NCBI Taxonomy" id="279262"/>
    <lineage>
        <taxon>Bacteria</taxon>
        <taxon>Bacillati</taxon>
        <taxon>Actinomycetota</taxon>
        <taxon>Actinomycetes</taxon>
        <taxon>Mycobacteriales</taxon>
        <taxon>Nocardiaceae</taxon>
        <taxon>Nocardia</taxon>
    </lineage>
</organism>